<dbReference type="EMBL" id="BAAAGS010000029">
    <property type="protein sequence ID" value="GAA0538205.1"/>
    <property type="molecule type" value="Genomic_DNA"/>
</dbReference>
<keyword evidence="1" id="KW-1133">Transmembrane helix</keyword>
<evidence type="ECO:0000313" key="2">
    <source>
        <dbReference type="EMBL" id="GAA0538205.1"/>
    </source>
</evidence>
<feature type="transmembrane region" description="Helical" evidence="1">
    <location>
        <begin position="20"/>
        <end position="42"/>
    </location>
</feature>
<evidence type="ECO:0000256" key="1">
    <source>
        <dbReference type="SAM" id="Phobius"/>
    </source>
</evidence>
<gene>
    <name evidence="2" type="ORF">GCM10009533_41730</name>
</gene>
<keyword evidence="1" id="KW-0472">Membrane</keyword>
<accession>A0ABN1DAE7</accession>
<protein>
    <submittedName>
        <fullName evidence="2">Uncharacterized protein</fullName>
    </submittedName>
</protein>
<comment type="caution">
    <text evidence="2">The sequence shown here is derived from an EMBL/GenBank/DDBJ whole genome shotgun (WGS) entry which is preliminary data.</text>
</comment>
<evidence type="ECO:0000313" key="3">
    <source>
        <dbReference type="Proteomes" id="UP001500729"/>
    </source>
</evidence>
<keyword evidence="3" id="KW-1185">Reference proteome</keyword>
<sequence>MPVLVDVLVHAPLPIAAVVLLLRYGPSALLVTIAGVVAVLAVGERGDRALTVLRLLRATGQARGRTRRS</sequence>
<keyword evidence="1" id="KW-0812">Transmembrane</keyword>
<organism evidence="2 3">
    <name type="scientific">Saccharopolyspora erythraea</name>
    <name type="common">Streptomyces erythraeus</name>
    <dbReference type="NCBI Taxonomy" id="1836"/>
    <lineage>
        <taxon>Bacteria</taxon>
        <taxon>Bacillati</taxon>
        <taxon>Actinomycetota</taxon>
        <taxon>Actinomycetes</taxon>
        <taxon>Pseudonocardiales</taxon>
        <taxon>Pseudonocardiaceae</taxon>
        <taxon>Saccharopolyspora</taxon>
    </lineage>
</organism>
<reference evidence="2 3" key="1">
    <citation type="journal article" date="2019" name="Int. J. Syst. Evol. Microbiol.">
        <title>The Global Catalogue of Microorganisms (GCM) 10K type strain sequencing project: providing services to taxonomists for standard genome sequencing and annotation.</title>
        <authorList>
            <consortium name="The Broad Institute Genomics Platform"/>
            <consortium name="The Broad Institute Genome Sequencing Center for Infectious Disease"/>
            <person name="Wu L."/>
            <person name="Ma J."/>
        </authorList>
    </citation>
    <scope>NUCLEOTIDE SEQUENCE [LARGE SCALE GENOMIC DNA]</scope>
    <source>
        <strain evidence="2 3">JCM 10303</strain>
    </source>
</reference>
<name>A0ABN1DAE7_SACER</name>
<dbReference type="Proteomes" id="UP001500729">
    <property type="component" value="Unassembled WGS sequence"/>
</dbReference>
<proteinExistence type="predicted"/>
<dbReference type="RefSeq" id="WP_009946065.1">
    <property type="nucleotide sequence ID" value="NZ_BAAAGS010000029.1"/>
</dbReference>